<name>A0AAN7APU5_9PEZI</name>
<comment type="caution">
    <text evidence="1">The sequence shown here is derived from an EMBL/GenBank/DDBJ whole genome shotgun (WGS) entry which is preliminary data.</text>
</comment>
<proteinExistence type="predicted"/>
<dbReference type="EMBL" id="MU864121">
    <property type="protein sequence ID" value="KAK4194047.1"/>
    <property type="molecule type" value="Genomic_DNA"/>
</dbReference>
<organism evidence="1 2">
    <name type="scientific">Triangularia verruculosa</name>
    <dbReference type="NCBI Taxonomy" id="2587418"/>
    <lineage>
        <taxon>Eukaryota</taxon>
        <taxon>Fungi</taxon>
        <taxon>Dikarya</taxon>
        <taxon>Ascomycota</taxon>
        <taxon>Pezizomycotina</taxon>
        <taxon>Sordariomycetes</taxon>
        <taxon>Sordariomycetidae</taxon>
        <taxon>Sordariales</taxon>
        <taxon>Podosporaceae</taxon>
        <taxon>Triangularia</taxon>
    </lineage>
</organism>
<evidence type="ECO:0000313" key="2">
    <source>
        <dbReference type="Proteomes" id="UP001303160"/>
    </source>
</evidence>
<feature type="non-terminal residue" evidence="1">
    <location>
        <position position="1"/>
    </location>
</feature>
<keyword evidence="2" id="KW-1185">Reference proteome</keyword>
<protein>
    <submittedName>
        <fullName evidence="1">Uncharacterized protein</fullName>
    </submittedName>
</protein>
<reference evidence="1" key="1">
    <citation type="journal article" date="2023" name="Mol. Phylogenet. Evol.">
        <title>Genome-scale phylogeny and comparative genomics of the fungal order Sordariales.</title>
        <authorList>
            <person name="Hensen N."/>
            <person name="Bonometti L."/>
            <person name="Westerberg I."/>
            <person name="Brannstrom I.O."/>
            <person name="Guillou S."/>
            <person name="Cros-Aarteil S."/>
            <person name="Calhoun S."/>
            <person name="Haridas S."/>
            <person name="Kuo A."/>
            <person name="Mondo S."/>
            <person name="Pangilinan J."/>
            <person name="Riley R."/>
            <person name="LaButti K."/>
            <person name="Andreopoulos B."/>
            <person name="Lipzen A."/>
            <person name="Chen C."/>
            <person name="Yan M."/>
            <person name="Daum C."/>
            <person name="Ng V."/>
            <person name="Clum A."/>
            <person name="Steindorff A."/>
            <person name="Ohm R.A."/>
            <person name="Martin F."/>
            <person name="Silar P."/>
            <person name="Natvig D.O."/>
            <person name="Lalanne C."/>
            <person name="Gautier V."/>
            <person name="Ament-Velasquez S.L."/>
            <person name="Kruys A."/>
            <person name="Hutchinson M.I."/>
            <person name="Powell A.J."/>
            <person name="Barry K."/>
            <person name="Miller A.N."/>
            <person name="Grigoriev I.V."/>
            <person name="Debuchy R."/>
            <person name="Gladieux P."/>
            <person name="Hiltunen Thoren M."/>
            <person name="Johannesson H."/>
        </authorList>
    </citation>
    <scope>NUCLEOTIDE SEQUENCE</scope>
    <source>
        <strain evidence="1">CBS 315.58</strain>
    </source>
</reference>
<evidence type="ECO:0000313" key="1">
    <source>
        <dbReference type="EMBL" id="KAK4194047.1"/>
    </source>
</evidence>
<gene>
    <name evidence="1" type="ORF">QBC40DRAFT_157414</name>
</gene>
<dbReference type="AlphaFoldDB" id="A0AAN7APU5"/>
<accession>A0AAN7APU5</accession>
<feature type="non-terminal residue" evidence="1">
    <location>
        <position position="53"/>
    </location>
</feature>
<sequence>QLNRIVFNKYHIILNTLYNFRPKLYKIKGYLAFIRTQLIFLTATLPPKDQLKF</sequence>
<reference evidence="1" key="2">
    <citation type="submission" date="2023-05" db="EMBL/GenBank/DDBJ databases">
        <authorList>
            <consortium name="Lawrence Berkeley National Laboratory"/>
            <person name="Steindorff A."/>
            <person name="Hensen N."/>
            <person name="Bonometti L."/>
            <person name="Westerberg I."/>
            <person name="Brannstrom I.O."/>
            <person name="Guillou S."/>
            <person name="Cros-Aarteil S."/>
            <person name="Calhoun S."/>
            <person name="Haridas S."/>
            <person name="Kuo A."/>
            <person name="Mondo S."/>
            <person name="Pangilinan J."/>
            <person name="Riley R."/>
            <person name="Labutti K."/>
            <person name="Andreopoulos B."/>
            <person name="Lipzen A."/>
            <person name="Chen C."/>
            <person name="Yanf M."/>
            <person name="Daum C."/>
            <person name="Ng V."/>
            <person name="Clum A."/>
            <person name="Ohm R."/>
            <person name="Martin F."/>
            <person name="Silar P."/>
            <person name="Natvig D."/>
            <person name="Lalanne C."/>
            <person name="Gautier V."/>
            <person name="Ament-Velasquez S.L."/>
            <person name="Kruys A."/>
            <person name="Hutchinson M.I."/>
            <person name="Powell A.J."/>
            <person name="Barry K."/>
            <person name="Miller A.N."/>
            <person name="Grigoriev I.V."/>
            <person name="Debuchy R."/>
            <person name="Gladieux P."/>
            <person name="Thoren M.H."/>
            <person name="Johannesson H."/>
        </authorList>
    </citation>
    <scope>NUCLEOTIDE SEQUENCE</scope>
    <source>
        <strain evidence="1">CBS 315.58</strain>
    </source>
</reference>
<dbReference type="Proteomes" id="UP001303160">
    <property type="component" value="Unassembled WGS sequence"/>
</dbReference>